<dbReference type="PANTHER" id="PTHR30154:SF46">
    <property type="entry name" value="TRANSCRIPTIONAL REGULATORY PROTEIN"/>
    <property type="match status" value="1"/>
</dbReference>
<keyword evidence="6" id="KW-1185">Reference proteome</keyword>
<dbReference type="InterPro" id="IPR036388">
    <property type="entry name" value="WH-like_DNA-bd_sf"/>
</dbReference>
<dbReference type="PROSITE" id="PS50956">
    <property type="entry name" value="HTH_ASNC_2"/>
    <property type="match status" value="1"/>
</dbReference>
<dbReference type="SMART" id="SM00344">
    <property type="entry name" value="HTH_ASNC"/>
    <property type="match status" value="1"/>
</dbReference>
<dbReference type="GO" id="GO:0005829">
    <property type="term" value="C:cytosol"/>
    <property type="evidence" value="ECO:0007669"/>
    <property type="project" value="TreeGrafter"/>
</dbReference>
<proteinExistence type="predicted"/>
<dbReference type="Proteomes" id="UP000245396">
    <property type="component" value="Unassembled WGS sequence"/>
</dbReference>
<dbReference type="GO" id="GO:0006355">
    <property type="term" value="P:regulation of DNA-templated transcription"/>
    <property type="evidence" value="ECO:0007669"/>
    <property type="project" value="UniProtKB-ARBA"/>
</dbReference>
<reference evidence="5 6" key="1">
    <citation type="submission" date="2018-05" db="EMBL/GenBank/DDBJ databases">
        <title>Genomic Encyclopedia of Type Strains, Phase IV (KMG-IV): sequencing the most valuable type-strain genomes for metagenomic binning, comparative biology and taxonomic classification.</title>
        <authorList>
            <person name="Goeker M."/>
        </authorList>
    </citation>
    <scope>NUCLEOTIDE SEQUENCE [LARGE SCALE GENOMIC DNA]</scope>
    <source>
        <strain evidence="5 6">DSM 6986</strain>
    </source>
</reference>
<evidence type="ECO:0000256" key="3">
    <source>
        <dbReference type="ARBA" id="ARBA00023163"/>
    </source>
</evidence>
<dbReference type="SUPFAM" id="SSF54909">
    <property type="entry name" value="Dimeric alpha+beta barrel"/>
    <property type="match status" value="1"/>
</dbReference>
<evidence type="ECO:0000259" key="4">
    <source>
        <dbReference type="PROSITE" id="PS50956"/>
    </source>
</evidence>
<dbReference type="InterPro" id="IPR019888">
    <property type="entry name" value="Tscrpt_reg_AsnC-like"/>
</dbReference>
<evidence type="ECO:0000313" key="5">
    <source>
        <dbReference type="EMBL" id="PWJ85998.1"/>
    </source>
</evidence>
<feature type="domain" description="HTH asnC-type" evidence="4">
    <location>
        <begin position="6"/>
        <end position="67"/>
    </location>
</feature>
<dbReference type="RefSeq" id="WP_019173637.1">
    <property type="nucleotide sequence ID" value="NZ_QGGG01000002.1"/>
</dbReference>
<dbReference type="InterPro" id="IPR011008">
    <property type="entry name" value="Dimeric_a/b-barrel"/>
</dbReference>
<gene>
    <name evidence="5" type="ORF">C7441_102449</name>
</gene>
<protein>
    <submittedName>
        <fullName evidence="5">AsnC family transcriptional regulator</fullName>
    </submittedName>
</protein>
<accession>A0A316C935</accession>
<dbReference type="PANTHER" id="PTHR30154">
    <property type="entry name" value="LEUCINE-RESPONSIVE REGULATORY PROTEIN"/>
    <property type="match status" value="1"/>
</dbReference>
<keyword evidence="3" id="KW-0804">Transcription</keyword>
<dbReference type="SUPFAM" id="SSF46785">
    <property type="entry name" value="Winged helix' DNA-binding domain"/>
    <property type="match status" value="1"/>
</dbReference>
<sequence length="155" mass="17495">MVDARLDQFDRKILSLLQADGRLTNNDLSERVNLSPSQCSRRRQRLEDDGFIRGYRAVLDRDRLGFPLVNVISVTLATHNRDNAQRFADLLARLPEVQEAHALTGEMDYILKVVTPDLKSLADFVNGVLLPHEAVQHVKTAIVLQTLKETQALPL</sequence>
<dbReference type="GO" id="GO:0043200">
    <property type="term" value="P:response to amino acid"/>
    <property type="evidence" value="ECO:0007669"/>
    <property type="project" value="TreeGrafter"/>
</dbReference>
<dbReference type="AlphaFoldDB" id="A0A316C935"/>
<name>A0A316C935_PSESE</name>
<evidence type="ECO:0000313" key="6">
    <source>
        <dbReference type="Proteomes" id="UP000245396"/>
    </source>
</evidence>
<dbReference type="STRING" id="1192868.GCA_000304395_04195"/>
<dbReference type="InterPro" id="IPR036390">
    <property type="entry name" value="WH_DNA-bd_sf"/>
</dbReference>
<dbReference type="OrthoDB" id="9812082at2"/>
<dbReference type="EMBL" id="QGGG01000002">
    <property type="protein sequence ID" value="PWJ85998.1"/>
    <property type="molecule type" value="Genomic_DNA"/>
</dbReference>
<dbReference type="InterPro" id="IPR019887">
    <property type="entry name" value="Tscrpt_reg_AsnC/Lrp_C"/>
</dbReference>
<evidence type="ECO:0000256" key="2">
    <source>
        <dbReference type="ARBA" id="ARBA00023125"/>
    </source>
</evidence>
<dbReference type="PRINTS" id="PR00033">
    <property type="entry name" value="HTHASNC"/>
</dbReference>
<dbReference type="GO" id="GO:0043565">
    <property type="term" value="F:sequence-specific DNA binding"/>
    <property type="evidence" value="ECO:0007669"/>
    <property type="project" value="InterPro"/>
</dbReference>
<dbReference type="Pfam" id="PF13412">
    <property type="entry name" value="HTH_24"/>
    <property type="match status" value="1"/>
</dbReference>
<keyword evidence="1" id="KW-0805">Transcription regulation</keyword>
<dbReference type="Pfam" id="PF01037">
    <property type="entry name" value="AsnC_trans_reg"/>
    <property type="match status" value="1"/>
</dbReference>
<organism evidence="5 6">
    <name type="scientific">Pseudaminobacter salicylatoxidans</name>
    <dbReference type="NCBI Taxonomy" id="93369"/>
    <lineage>
        <taxon>Bacteria</taxon>
        <taxon>Pseudomonadati</taxon>
        <taxon>Pseudomonadota</taxon>
        <taxon>Alphaproteobacteria</taxon>
        <taxon>Hyphomicrobiales</taxon>
        <taxon>Phyllobacteriaceae</taxon>
        <taxon>Pseudaminobacter</taxon>
    </lineage>
</organism>
<keyword evidence="2" id="KW-0238">DNA-binding</keyword>
<dbReference type="Gene3D" id="3.30.70.920">
    <property type="match status" value="1"/>
</dbReference>
<evidence type="ECO:0000256" key="1">
    <source>
        <dbReference type="ARBA" id="ARBA00023015"/>
    </source>
</evidence>
<dbReference type="InterPro" id="IPR000485">
    <property type="entry name" value="AsnC-type_HTH_dom"/>
</dbReference>
<dbReference type="InterPro" id="IPR011991">
    <property type="entry name" value="ArsR-like_HTH"/>
</dbReference>
<dbReference type="Gene3D" id="1.10.10.10">
    <property type="entry name" value="Winged helix-like DNA-binding domain superfamily/Winged helix DNA-binding domain"/>
    <property type="match status" value="1"/>
</dbReference>
<dbReference type="CDD" id="cd00090">
    <property type="entry name" value="HTH_ARSR"/>
    <property type="match status" value="1"/>
</dbReference>
<comment type="caution">
    <text evidence="5">The sequence shown here is derived from an EMBL/GenBank/DDBJ whole genome shotgun (WGS) entry which is preliminary data.</text>
</comment>